<dbReference type="AlphaFoldDB" id="A0AB39ZBE1"/>
<keyword evidence="1" id="KW-1133">Transmembrane helix</keyword>
<dbReference type="GeneID" id="108011607"/>
<feature type="transmembrane region" description="Helical" evidence="1">
    <location>
        <begin position="21"/>
        <end position="40"/>
    </location>
</feature>
<protein>
    <submittedName>
        <fullName evidence="3">Uncharacterized protein</fullName>
    </submittedName>
</protein>
<evidence type="ECO:0000313" key="2">
    <source>
        <dbReference type="Proteomes" id="UP001652628"/>
    </source>
</evidence>
<evidence type="ECO:0000256" key="1">
    <source>
        <dbReference type="SAM" id="Phobius"/>
    </source>
</evidence>
<reference evidence="3" key="1">
    <citation type="submission" date="2025-08" db="UniProtKB">
        <authorList>
            <consortium name="RefSeq"/>
        </authorList>
    </citation>
    <scope>IDENTIFICATION</scope>
</reference>
<keyword evidence="1" id="KW-0472">Membrane</keyword>
<keyword evidence="1" id="KW-0812">Transmembrane</keyword>
<gene>
    <name evidence="3" type="primary">LOC108011607</name>
</gene>
<proteinExistence type="predicted"/>
<accession>A0AB39ZBE1</accession>
<sequence length="99" mass="11177">MYKKDVCFRRDSHSFDVCDRMNTICVLMLFVLLAIGVAALPPFPGNDPTVSILSYKNDQDLEKIQREIIAQYERFGGTTYVHKPLTARIINPASIGTNI</sequence>
<keyword evidence="2" id="KW-1185">Reference proteome</keyword>
<organism evidence="2 3">
    <name type="scientific">Drosophila suzukii</name>
    <name type="common">Spotted-wing drosophila fruit fly</name>
    <dbReference type="NCBI Taxonomy" id="28584"/>
    <lineage>
        <taxon>Eukaryota</taxon>
        <taxon>Metazoa</taxon>
        <taxon>Ecdysozoa</taxon>
        <taxon>Arthropoda</taxon>
        <taxon>Hexapoda</taxon>
        <taxon>Insecta</taxon>
        <taxon>Pterygota</taxon>
        <taxon>Neoptera</taxon>
        <taxon>Endopterygota</taxon>
        <taxon>Diptera</taxon>
        <taxon>Brachycera</taxon>
        <taxon>Muscomorpha</taxon>
        <taxon>Ephydroidea</taxon>
        <taxon>Drosophilidae</taxon>
        <taxon>Drosophila</taxon>
        <taxon>Sophophora</taxon>
    </lineage>
</organism>
<name>A0AB39ZBE1_DROSZ</name>
<dbReference type="RefSeq" id="XP_016932268.4">
    <property type="nucleotide sequence ID" value="XM_017076779.4"/>
</dbReference>
<evidence type="ECO:0000313" key="3">
    <source>
        <dbReference type="RefSeq" id="XP_016932268.4"/>
    </source>
</evidence>
<dbReference type="Proteomes" id="UP001652628">
    <property type="component" value="Chromosome 3"/>
</dbReference>